<evidence type="ECO:0000313" key="3">
    <source>
        <dbReference type="EMBL" id="QUE51825.1"/>
    </source>
</evidence>
<dbReference type="Proteomes" id="UP000676169">
    <property type="component" value="Chromosome"/>
</dbReference>
<evidence type="ECO:0000256" key="1">
    <source>
        <dbReference type="SAM" id="Coils"/>
    </source>
</evidence>
<organism evidence="3 4">
    <name type="scientific">Luteolibacter ambystomatis</name>
    <dbReference type="NCBI Taxonomy" id="2824561"/>
    <lineage>
        <taxon>Bacteria</taxon>
        <taxon>Pseudomonadati</taxon>
        <taxon>Verrucomicrobiota</taxon>
        <taxon>Verrucomicrobiia</taxon>
        <taxon>Verrucomicrobiales</taxon>
        <taxon>Verrucomicrobiaceae</taxon>
        <taxon>Luteolibacter</taxon>
    </lineage>
</organism>
<evidence type="ECO:0000313" key="4">
    <source>
        <dbReference type="Proteomes" id="UP000676169"/>
    </source>
</evidence>
<reference evidence="3" key="1">
    <citation type="submission" date="2021-04" db="EMBL/GenBank/DDBJ databases">
        <title>Luteolibacter sp. 32A isolated from the skin of an Anderson's salamander (Ambystoma andersonii).</title>
        <authorList>
            <person name="Spergser J."/>
            <person name="Busse H.-J."/>
        </authorList>
    </citation>
    <scope>NUCLEOTIDE SEQUENCE</scope>
    <source>
        <strain evidence="3">32A</strain>
    </source>
</reference>
<feature type="region of interest" description="Disordered" evidence="2">
    <location>
        <begin position="162"/>
        <end position="218"/>
    </location>
</feature>
<dbReference type="RefSeq" id="WP_211632033.1">
    <property type="nucleotide sequence ID" value="NZ_CP073100.1"/>
</dbReference>
<name>A0A975J0L6_9BACT</name>
<dbReference type="EMBL" id="CP073100">
    <property type="protein sequence ID" value="QUE51825.1"/>
    <property type="molecule type" value="Genomic_DNA"/>
</dbReference>
<accession>A0A975J0L6</accession>
<keyword evidence="1" id="KW-0175">Coiled coil</keyword>
<feature type="coiled-coil region" evidence="1">
    <location>
        <begin position="128"/>
        <end position="162"/>
    </location>
</feature>
<feature type="region of interest" description="Disordered" evidence="2">
    <location>
        <begin position="79"/>
        <end position="120"/>
    </location>
</feature>
<keyword evidence="4" id="KW-1185">Reference proteome</keyword>
<dbReference type="AlphaFoldDB" id="A0A975J0L6"/>
<proteinExistence type="predicted"/>
<feature type="compositionally biased region" description="Low complexity" evidence="2">
    <location>
        <begin position="107"/>
        <end position="120"/>
    </location>
</feature>
<dbReference type="KEGG" id="lamb:KBB96_02795"/>
<evidence type="ECO:0000256" key="2">
    <source>
        <dbReference type="SAM" id="MobiDB-lite"/>
    </source>
</evidence>
<gene>
    <name evidence="3" type="ORF">KBB96_02795</name>
</gene>
<sequence length="218" mass="23654">MKPSLVPGICGLALTAMIAVGGHHWWEVRQQVAAWQAAHGVPAPLPSDLPNLTSPELYQRMRQEMDALRKENKDLQAEMQGTTRKLAAAQGAPPAAPTPSPPREAAKPAPATAANTPNTNSATAKEFFQGMLDELKALKQENKDLRDQVAETNRDLMEVQFRLDSHSASFRPLKIKNDDSQGDATSYDPILDRPRDPESGSSGVLPPRAIVPGLELPQ</sequence>
<protein>
    <submittedName>
        <fullName evidence="3">Uncharacterized protein</fullName>
    </submittedName>
</protein>